<evidence type="ECO:0000313" key="3">
    <source>
        <dbReference type="EMBL" id="MFM9650936.1"/>
    </source>
</evidence>
<dbReference type="Proteomes" id="UP001631993">
    <property type="component" value="Unassembled WGS sequence"/>
</dbReference>
<dbReference type="RefSeq" id="WP_369277647.1">
    <property type="nucleotide sequence ID" value="NZ_JBJVMW010000016.1"/>
</dbReference>
<evidence type="ECO:0000259" key="2">
    <source>
        <dbReference type="Pfam" id="PF03713"/>
    </source>
</evidence>
<dbReference type="PANTHER" id="PTHR36933:SF1">
    <property type="entry name" value="SLL0788 PROTEIN"/>
    <property type="match status" value="1"/>
</dbReference>
<keyword evidence="4" id="KW-1185">Reference proteome</keyword>
<dbReference type="InterPro" id="IPR005183">
    <property type="entry name" value="DUF305_CopM-like"/>
</dbReference>
<sequence>MTAFTHALPRKPVRRAAAVGLVAAGALFLSACGGDDMSGMEHGSGNSSASASASTSASATAEAGSTGFNDADVAFAQMMIPHHQQALAMARLADGRASDAEVKEIAVKIEKAQDPEIRTMQGWLKSWNRPTAAAGSMPGMDHGSGDGMMSDGDMEHLKGMKGAEFDKMFADMMIEHHEGAITMAEGERKNGEYAGAVKMAGAIVEGQSAEVKQLQSILDRL</sequence>
<dbReference type="EMBL" id="JBJVNE010000019">
    <property type="protein sequence ID" value="MFM9650936.1"/>
    <property type="molecule type" value="Genomic_DNA"/>
</dbReference>
<dbReference type="Pfam" id="PF03713">
    <property type="entry name" value="DUF305"/>
    <property type="match status" value="1"/>
</dbReference>
<name>A0ABW9ISL6_STRGJ</name>
<dbReference type="InterPro" id="IPR012347">
    <property type="entry name" value="Ferritin-like"/>
</dbReference>
<reference evidence="3 4" key="1">
    <citation type="submission" date="2024-12" db="EMBL/GenBank/DDBJ databases">
        <title>Forecasting of Potato common scab and diversities of Pathogenic streptomyces spp. in china.</title>
        <authorList>
            <person name="Handique U."/>
            <person name="Wu J."/>
        </authorList>
    </citation>
    <scope>NUCLEOTIDE SEQUENCE [LARGE SCALE GENOMIC DNA]</scope>
    <source>
        <strain evidence="3 4">ZRIMU1585</strain>
    </source>
</reference>
<feature type="chain" id="PRO_5047150065" evidence="1">
    <location>
        <begin position="32"/>
        <end position="221"/>
    </location>
</feature>
<protein>
    <submittedName>
        <fullName evidence="3">DUF305 domain-containing protein</fullName>
    </submittedName>
</protein>
<keyword evidence="1" id="KW-0732">Signal</keyword>
<evidence type="ECO:0000256" key="1">
    <source>
        <dbReference type="SAM" id="SignalP"/>
    </source>
</evidence>
<comment type="caution">
    <text evidence="3">The sequence shown here is derived from an EMBL/GenBank/DDBJ whole genome shotgun (WGS) entry which is preliminary data.</text>
</comment>
<feature type="signal peptide" evidence="1">
    <location>
        <begin position="1"/>
        <end position="31"/>
    </location>
</feature>
<evidence type="ECO:0000313" key="4">
    <source>
        <dbReference type="Proteomes" id="UP001631993"/>
    </source>
</evidence>
<accession>A0ABW9ISL6</accession>
<gene>
    <name evidence="3" type="ORF">ACKI1S_32910</name>
</gene>
<dbReference type="PANTHER" id="PTHR36933">
    <property type="entry name" value="SLL0788 PROTEIN"/>
    <property type="match status" value="1"/>
</dbReference>
<proteinExistence type="predicted"/>
<feature type="domain" description="DUF305" evidence="2">
    <location>
        <begin position="72"/>
        <end position="218"/>
    </location>
</feature>
<dbReference type="Gene3D" id="1.20.1260.10">
    <property type="match status" value="1"/>
</dbReference>
<organism evidence="3 4">
    <name type="scientific">Streptomyces galilaeus</name>
    <dbReference type="NCBI Taxonomy" id="33899"/>
    <lineage>
        <taxon>Bacteria</taxon>
        <taxon>Bacillati</taxon>
        <taxon>Actinomycetota</taxon>
        <taxon>Actinomycetes</taxon>
        <taxon>Kitasatosporales</taxon>
        <taxon>Streptomycetaceae</taxon>
        <taxon>Streptomyces</taxon>
    </lineage>
</organism>